<evidence type="ECO:0000313" key="8">
    <source>
        <dbReference type="Proteomes" id="UP000294933"/>
    </source>
</evidence>
<feature type="region of interest" description="Disordered" evidence="5">
    <location>
        <begin position="120"/>
        <end position="256"/>
    </location>
</feature>
<dbReference type="STRING" id="50990.A0A4Y7QE21"/>
<dbReference type="AlphaFoldDB" id="A0A4Y7QE21"/>
<dbReference type="Proteomes" id="UP000294933">
    <property type="component" value="Unassembled WGS sequence"/>
</dbReference>
<dbReference type="GO" id="GO:0005634">
    <property type="term" value="C:nucleus"/>
    <property type="evidence" value="ECO:0007669"/>
    <property type="project" value="UniProtKB-SubCell"/>
</dbReference>
<dbReference type="CDD" id="cd00086">
    <property type="entry name" value="homeodomain"/>
    <property type="match status" value="1"/>
</dbReference>
<dbReference type="Pfam" id="PF00046">
    <property type="entry name" value="Homeodomain"/>
    <property type="match status" value="1"/>
</dbReference>
<dbReference type="PANTHER" id="PTHR24324">
    <property type="entry name" value="HOMEOBOX PROTEIN HHEX"/>
    <property type="match status" value="1"/>
</dbReference>
<dbReference type="EMBL" id="ML170162">
    <property type="protein sequence ID" value="TDL25933.1"/>
    <property type="molecule type" value="Genomic_DNA"/>
</dbReference>
<dbReference type="InterPro" id="IPR051000">
    <property type="entry name" value="Homeobox_DNA-bind_prot"/>
</dbReference>
<accession>A0A4Y7QE21</accession>
<dbReference type="InterPro" id="IPR009057">
    <property type="entry name" value="Homeodomain-like_sf"/>
</dbReference>
<feature type="compositionally biased region" description="Polar residues" evidence="5">
    <location>
        <begin position="211"/>
        <end position="220"/>
    </location>
</feature>
<dbReference type="OrthoDB" id="6159439at2759"/>
<dbReference type="Gene3D" id="1.10.10.60">
    <property type="entry name" value="Homeodomain-like"/>
    <property type="match status" value="1"/>
</dbReference>
<dbReference type="PANTHER" id="PTHR24324:SF9">
    <property type="entry name" value="HOMEOBOX DOMAIN-CONTAINING PROTEIN"/>
    <property type="match status" value="1"/>
</dbReference>
<dbReference type="SMART" id="SM00389">
    <property type="entry name" value="HOX"/>
    <property type="match status" value="1"/>
</dbReference>
<organism evidence="7 8">
    <name type="scientific">Rickenella mellea</name>
    <dbReference type="NCBI Taxonomy" id="50990"/>
    <lineage>
        <taxon>Eukaryota</taxon>
        <taxon>Fungi</taxon>
        <taxon>Dikarya</taxon>
        <taxon>Basidiomycota</taxon>
        <taxon>Agaricomycotina</taxon>
        <taxon>Agaricomycetes</taxon>
        <taxon>Hymenochaetales</taxon>
        <taxon>Rickenellaceae</taxon>
        <taxon>Rickenella</taxon>
    </lineage>
</organism>
<feature type="region of interest" description="Disordered" evidence="5">
    <location>
        <begin position="420"/>
        <end position="442"/>
    </location>
</feature>
<evidence type="ECO:0000313" key="7">
    <source>
        <dbReference type="EMBL" id="TDL25933.1"/>
    </source>
</evidence>
<gene>
    <name evidence="7" type="ORF">BD410DRAFT_836636</name>
</gene>
<dbReference type="GO" id="GO:0006357">
    <property type="term" value="P:regulation of transcription by RNA polymerase II"/>
    <property type="evidence" value="ECO:0007669"/>
    <property type="project" value="TreeGrafter"/>
</dbReference>
<evidence type="ECO:0000256" key="2">
    <source>
        <dbReference type="ARBA" id="ARBA00023155"/>
    </source>
</evidence>
<feature type="compositionally biased region" description="Low complexity" evidence="5">
    <location>
        <begin position="165"/>
        <end position="184"/>
    </location>
</feature>
<feature type="compositionally biased region" description="Polar residues" evidence="5">
    <location>
        <begin position="331"/>
        <end position="341"/>
    </location>
</feature>
<feature type="region of interest" description="Disordered" evidence="5">
    <location>
        <begin position="597"/>
        <end position="623"/>
    </location>
</feature>
<sequence>MLSENVVHDHSSHYPNYYHRPQAIDVDALAAGVQRHMPQSQAYINLPGVDPATVDFRTFPYNPSEVKHRKRTTRPQQKVLEDTFRRETKPNAGLRKTLAAELGMTPRGVWFQNRRAKEKALAKKARSSKTSTLDSRDDPDHDLDEGASSPPPSASTIEGDSPTTSDQPLSLSPDTSPTLLVTSSEPFKSQTNEDASPKRESDSTPAGLGVSHTSWQQSPAPRSASELDRSSSGNSPPPPEDDTIMSLRRGSLPTHVGSGIYPPPPSAFRVRSHGNGVAGSLGPGGMVGFDPFARRLSLDRLAAHPYAHLAVAANGAVFGPNGMSGRRTVINGRNHSPSHTPQPIRPDLPSSYNNGHETEQMRPELMHRASMPPPQINAANQRDGHVYALSSRAYQAPIPGPLPAPDFSFGTPTSAVTGESDIASFSFPRESDLDGETEEGSAASYDAFSSRFGSIASIASVPESDSSATSAYYSEVGSFEIPPSSALSHPQQQQQMHCGYDQDGRRLSCASTGQFLDMFSNLDVDNSSQSSLDVSSTEGQPATSNGGSANGNSSTSPCGSPSSTVSGGSDRMQTNGDKTLPISQSSELAYALQHVGNGQEDNSAGGSKENLGGSHSGPYSQQDSDRISFVHSQRSTSSGSLVYPLSAASSSSSLGLPNSHTGLDLPDKFVFDNGIDLVSRTGHYSPVSEHEPHGSAFDAFHPLPLHMHTPQMHHQYSHEAEDDRIQLHDALEYSMSGPSHFGNDLNMGAIPIDVGGSQFNFYN</sequence>
<feature type="region of interest" description="Disordered" evidence="5">
    <location>
        <begin position="526"/>
        <end position="580"/>
    </location>
</feature>
<dbReference type="SUPFAM" id="SSF46689">
    <property type="entry name" value="Homeodomain-like"/>
    <property type="match status" value="1"/>
</dbReference>
<keyword evidence="1 3" id="KW-0238">DNA-binding</keyword>
<feature type="compositionally biased region" description="Polar residues" evidence="5">
    <location>
        <begin position="185"/>
        <end position="194"/>
    </location>
</feature>
<keyword evidence="2 3" id="KW-0371">Homeobox</keyword>
<protein>
    <recommendedName>
        <fullName evidence="6">Homeobox domain-containing protein</fullName>
    </recommendedName>
</protein>
<dbReference type="GO" id="GO:0000978">
    <property type="term" value="F:RNA polymerase II cis-regulatory region sequence-specific DNA binding"/>
    <property type="evidence" value="ECO:0007669"/>
    <property type="project" value="TreeGrafter"/>
</dbReference>
<dbReference type="InterPro" id="IPR001356">
    <property type="entry name" value="HD"/>
</dbReference>
<evidence type="ECO:0000256" key="4">
    <source>
        <dbReference type="RuleBase" id="RU000682"/>
    </source>
</evidence>
<keyword evidence="3 4" id="KW-0539">Nucleus</keyword>
<dbReference type="PROSITE" id="PS50071">
    <property type="entry name" value="HOMEOBOX_2"/>
    <property type="match status" value="1"/>
</dbReference>
<comment type="subcellular location">
    <subcellularLocation>
        <location evidence="3 4">Nucleus</location>
    </subcellularLocation>
</comment>
<dbReference type="VEuPathDB" id="FungiDB:BD410DRAFT_836636"/>
<feature type="DNA-binding region" description="Homeobox" evidence="3">
    <location>
        <begin position="65"/>
        <end position="122"/>
    </location>
</feature>
<feature type="compositionally biased region" description="Polar residues" evidence="5">
    <location>
        <begin position="571"/>
        <end position="580"/>
    </location>
</feature>
<evidence type="ECO:0000256" key="1">
    <source>
        <dbReference type="ARBA" id="ARBA00023125"/>
    </source>
</evidence>
<feature type="compositionally biased region" description="Low complexity" evidence="5">
    <location>
        <begin position="526"/>
        <end position="569"/>
    </location>
</feature>
<proteinExistence type="predicted"/>
<keyword evidence="8" id="KW-1185">Reference proteome</keyword>
<dbReference type="GO" id="GO:0030154">
    <property type="term" value="P:cell differentiation"/>
    <property type="evidence" value="ECO:0007669"/>
    <property type="project" value="TreeGrafter"/>
</dbReference>
<name>A0A4Y7QE21_9AGAM</name>
<reference evidence="7 8" key="1">
    <citation type="submission" date="2018-06" db="EMBL/GenBank/DDBJ databases">
        <title>A transcriptomic atlas of mushroom development highlights an independent origin of complex multicellularity.</title>
        <authorList>
            <consortium name="DOE Joint Genome Institute"/>
            <person name="Krizsan K."/>
            <person name="Almasi E."/>
            <person name="Merenyi Z."/>
            <person name="Sahu N."/>
            <person name="Viragh M."/>
            <person name="Koszo T."/>
            <person name="Mondo S."/>
            <person name="Kiss B."/>
            <person name="Balint B."/>
            <person name="Kues U."/>
            <person name="Barry K."/>
            <person name="Hegedus J.C."/>
            <person name="Henrissat B."/>
            <person name="Johnson J."/>
            <person name="Lipzen A."/>
            <person name="Ohm R."/>
            <person name="Nagy I."/>
            <person name="Pangilinan J."/>
            <person name="Yan J."/>
            <person name="Xiong Y."/>
            <person name="Grigoriev I.V."/>
            <person name="Hibbett D.S."/>
            <person name="Nagy L.G."/>
        </authorList>
    </citation>
    <scope>NUCLEOTIDE SEQUENCE [LARGE SCALE GENOMIC DNA]</scope>
    <source>
        <strain evidence="7 8">SZMC22713</strain>
    </source>
</reference>
<feature type="domain" description="Homeobox" evidence="6">
    <location>
        <begin position="63"/>
        <end position="121"/>
    </location>
</feature>
<feature type="compositionally biased region" description="Polar residues" evidence="5">
    <location>
        <begin position="154"/>
        <end position="164"/>
    </location>
</feature>
<evidence type="ECO:0000256" key="5">
    <source>
        <dbReference type="SAM" id="MobiDB-lite"/>
    </source>
</evidence>
<evidence type="ECO:0000259" key="6">
    <source>
        <dbReference type="PROSITE" id="PS50071"/>
    </source>
</evidence>
<evidence type="ECO:0000256" key="3">
    <source>
        <dbReference type="PROSITE-ProRule" id="PRU00108"/>
    </source>
</evidence>
<feature type="region of interest" description="Disordered" evidence="5">
    <location>
        <begin position="326"/>
        <end position="357"/>
    </location>
</feature>